<dbReference type="InterPro" id="IPR001087">
    <property type="entry name" value="GDSL"/>
</dbReference>
<feature type="chain" id="PRO_5039609877" evidence="3">
    <location>
        <begin position="27"/>
        <end position="365"/>
    </location>
</feature>
<evidence type="ECO:0000256" key="2">
    <source>
        <dbReference type="ARBA" id="ARBA00022801"/>
    </source>
</evidence>
<dbReference type="CDD" id="cd01837">
    <property type="entry name" value="SGNH_plant_lipase_like"/>
    <property type="match status" value="1"/>
</dbReference>
<sequence>MSSLGMWEVYWLCLVFGGWMMSSASAGLGRPTAMFILGDSLVDVGMNNHIRSLARANYRPNGIDYPGSVPTGRFCNGLLISDFLSQHWNMPATLAYTDPANTGETLLRGVNFASAGAGVLNDTGNIFNQRFRMSQQVQLFREYKGNITALVGDVEASRIVAGAVVSLTIGSNDFLANYFLPISPRRAKYKIPQYIDLVIAEFRKQVTSIYEIGARNIVIAGVGPFGCIPLAIGTRAAVDGGKCIDQYQQVAIAFNARLVSLADELRQTFTGATVLFSDAFDLVMNLIQNPTKYGFTNVNSGCCGRGPYRGIIPCNSADPVCPDRSKYVFWDPFHPTEAVNKLIAQEVLFGPPSVISPINLSQLFI</sequence>
<reference evidence="4" key="1">
    <citation type="submission" date="2021-01" db="EMBL/GenBank/DDBJ databases">
        <title>Adiantum capillus-veneris genome.</title>
        <authorList>
            <person name="Fang Y."/>
            <person name="Liao Q."/>
        </authorList>
    </citation>
    <scope>NUCLEOTIDE SEQUENCE</scope>
    <source>
        <strain evidence="4">H3</strain>
        <tissue evidence="4">Leaf</tissue>
    </source>
</reference>
<evidence type="ECO:0000313" key="4">
    <source>
        <dbReference type="EMBL" id="KAI5075272.1"/>
    </source>
</evidence>
<keyword evidence="3" id="KW-0732">Signal</keyword>
<evidence type="ECO:0000256" key="1">
    <source>
        <dbReference type="ARBA" id="ARBA00008668"/>
    </source>
</evidence>
<dbReference type="SUPFAM" id="SSF52266">
    <property type="entry name" value="SGNH hydrolase"/>
    <property type="match status" value="1"/>
</dbReference>
<dbReference type="GO" id="GO:0016788">
    <property type="term" value="F:hydrolase activity, acting on ester bonds"/>
    <property type="evidence" value="ECO:0007669"/>
    <property type="project" value="InterPro"/>
</dbReference>
<protein>
    <submittedName>
        <fullName evidence="4">Uncharacterized protein</fullName>
    </submittedName>
</protein>
<comment type="caution">
    <text evidence="4">The sequence shown here is derived from an EMBL/GenBank/DDBJ whole genome shotgun (WGS) entry which is preliminary data.</text>
</comment>
<dbReference type="OrthoDB" id="1600564at2759"/>
<gene>
    <name evidence="4" type="ORF">GOP47_0009348</name>
</gene>
<comment type="similarity">
    <text evidence="1">Belongs to the 'GDSL' lipolytic enzyme family.</text>
</comment>
<evidence type="ECO:0000313" key="5">
    <source>
        <dbReference type="Proteomes" id="UP000886520"/>
    </source>
</evidence>
<dbReference type="PANTHER" id="PTHR45648">
    <property type="entry name" value="GDSL LIPASE/ACYLHYDROLASE FAMILY PROTEIN (AFU_ORTHOLOGUE AFUA_4G14700)"/>
    <property type="match status" value="1"/>
</dbReference>
<keyword evidence="5" id="KW-1185">Reference proteome</keyword>
<keyword evidence="2" id="KW-0378">Hydrolase</keyword>
<proteinExistence type="inferred from homology"/>
<dbReference type="Gene3D" id="3.40.50.1110">
    <property type="entry name" value="SGNH hydrolase"/>
    <property type="match status" value="1"/>
</dbReference>
<dbReference type="Proteomes" id="UP000886520">
    <property type="component" value="Chromosome 9"/>
</dbReference>
<dbReference type="InterPro" id="IPR036514">
    <property type="entry name" value="SGNH_hydro_sf"/>
</dbReference>
<organism evidence="4 5">
    <name type="scientific">Adiantum capillus-veneris</name>
    <name type="common">Maidenhair fern</name>
    <dbReference type="NCBI Taxonomy" id="13818"/>
    <lineage>
        <taxon>Eukaryota</taxon>
        <taxon>Viridiplantae</taxon>
        <taxon>Streptophyta</taxon>
        <taxon>Embryophyta</taxon>
        <taxon>Tracheophyta</taxon>
        <taxon>Polypodiopsida</taxon>
        <taxon>Polypodiidae</taxon>
        <taxon>Polypodiales</taxon>
        <taxon>Pteridineae</taxon>
        <taxon>Pteridaceae</taxon>
        <taxon>Vittarioideae</taxon>
        <taxon>Adiantum</taxon>
    </lineage>
</organism>
<name>A0A9D4UWX6_ADICA</name>
<dbReference type="PANTHER" id="PTHR45648:SF166">
    <property type="entry name" value="OS02G0617400 PROTEIN"/>
    <property type="match status" value="1"/>
</dbReference>
<accession>A0A9D4UWX6</accession>
<dbReference type="InterPro" id="IPR035669">
    <property type="entry name" value="SGNH_plant_lipase-like"/>
</dbReference>
<evidence type="ECO:0000256" key="3">
    <source>
        <dbReference type="SAM" id="SignalP"/>
    </source>
</evidence>
<dbReference type="EMBL" id="JABFUD020000009">
    <property type="protein sequence ID" value="KAI5075272.1"/>
    <property type="molecule type" value="Genomic_DNA"/>
</dbReference>
<dbReference type="Pfam" id="PF00657">
    <property type="entry name" value="Lipase_GDSL"/>
    <property type="match status" value="1"/>
</dbReference>
<feature type="signal peptide" evidence="3">
    <location>
        <begin position="1"/>
        <end position="26"/>
    </location>
</feature>
<dbReference type="InterPro" id="IPR051058">
    <property type="entry name" value="GDSL_Est/Lipase"/>
</dbReference>
<dbReference type="AlphaFoldDB" id="A0A9D4UWX6"/>